<name>F2D7H5_HORVV</name>
<feature type="compositionally biased region" description="Low complexity" evidence="1">
    <location>
        <begin position="100"/>
        <end position="141"/>
    </location>
</feature>
<sequence>MADQLNSKADLDQREEQPIVGRKVFIGTLSALAFTTGLTVALIPALKRHRLRTAARQAGTSIRNVGVGRSGTGLGSVQGGNARASGVVQRVSQANPSAIGSRSGSGPLDGLLDPPRPSTSATPSYASSSASGSGSTTVASYRASGASTLQPRSTRTAGPLDGLLGSPEEAGKLGAAGPASAEQSTRRPEGPERKGAGLLDNLTLGGTAVAAAGAVASPAGSLSSSSTITHTTAPTANPAPTSTLTTTSLPSPSSPADIEPSEPAPQITYFSLTPADPYSDEEDAHGFPLDPEHDLNAAQVEAEGEGEEISPWFALKAFSIATALVVGGTAVMVVGIGKGLGVSDMVEFTAKMRSWTQRTLPDLQAQIFKPMESEVTQAQQSDGSLDGGRRRIGFEPAPSSAGPTASVLSTSRKRTKEDEDEEEIVNGWWQGVVEGAEEERRGRRV</sequence>
<evidence type="ECO:0000256" key="1">
    <source>
        <dbReference type="SAM" id="MobiDB-lite"/>
    </source>
</evidence>
<keyword evidence="2" id="KW-1133">Transmembrane helix</keyword>
<keyword evidence="2" id="KW-0472">Membrane</keyword>
<feature type="compositionally biased region" description="Gly residues" evidence="1">
    <location>
        <begin position="68"/>
        <end position="78"/>
    </location>
</feature>
<dbReference type="AlphaFoldDB" id="F2D7H5"/>
<organism evidence="3">
    <name type="scientific">Hordeum vulgare subsp. vulgare</name>
    <name type="common">Domesticated barley</name>
    <dbReference type="NCBI Taxonomy" id="112509"/>
    <lineage>
        <taxon>Eukaryota</taxon>
        <taxon>Viridiplantae</taxon>
        <taxon>Streptophyta</taxon>
        <taxon>Embryophyta</taxon>
        <taxon>Tracheophyta</taxon>
        <taxon>Spermatophyta</taxon>
        <taxon>Magnoliopsida</taxon>
        <taxon>Liliopsida</taxon>
        <taxon>Poales</taxon>
        <taxon>Poaceae</taxon>
        <taxon>BOP clade</taxon>
        <taxon>Pooideae</taxon>
        <taxon>Triticodae</taxon>
        <taxon>Triticeae</taxon>
        <taxon>Hordeinae</taxon>
        <taxon>Hordeum</taxon>
    </lineage>
</organism>
<feature type="region of interest" description="Disordered" evidence="1">
    <location>
        <begin position="64"/>
        <end position="199"/>
    </location>
</feature>
<proteinExistence type="evidence at transcript level"/>
<reference evidence="3" key="1">
    <citation type="journal article" date="2011" name="Plant Physiol.">
        <title>Comprehensive sequence analysis of 24,783 barley full-length cDNAs derived from 12 clone libraries.</title>
        <authorList>
            <person name="Matsumoto T."/>
            <person name="Tanaka T."/>
            <person name="Sakai H."/>
            <person name="Amano N."/>
            <person name="Kanamori H."/>
            <person name="Kurita K."/>
            <person name="Kikuta A."/>
            <person name="Kamiya K."/>
            <person name="Yamamoto M."/>
            <person name="Ikawa H."/>
            <person name="Fujii N."/>
            <person name="Hori K."/>
            <person name="Itoh T."/>
            <person name="Sato K."/>
        </authorList>
    </citation>
    <scope>NUCLEOTIDE SEQUENCE</scope>
    <source>
        <tissue evidence="3">Shoot</tissue>
    </source>
</reference>
<evidence type="ECO:0000256" key="2">
    <source>
        <dbReference type="SAM" id="Phobius"/>
    </source>
</evidence>
<feature type="compositionally biased region" description="Basic and acidic residues" evidence="1">
    <location>
        <begin position="184"/>
        <end position="195"/>
    </location>
</feature>
<evidence type="ECO:0000313" key="3">
    <source>
        <dbReference type="EMBL" id="BAJ91046.1"/>
    </source>
</evidence>
<feature type="region of interest" description="Disordered" evidence="1">
    <location>
        <begin position="218"/>
        <end position="292"/>
    </location>
</feature>
<feature type="compositionally biased region" description="Polar residues" evidence="1">
    <location>
        <begin position="374"/>
        <end position="383"/>
    </location>
</feature>
<protein>
    <submittedName>
        <fullName evidence="3">Predicted protein</fullName>
    </submittedName>
</protein>
<accession>F2D7H5</accession>
<feature type="compositionally biased region" description="Polar residues" evidence="1">
    <location>
        <begin position="401"/>
        <end position="410"/>
    </location>
</feature>
<feature type="region of interest" description="Disordered" evidence="1">
    <location>
        <begin position="373"/>
        <end position="445"/>
    </location>
</feature>
<dbReference type="EMBL" id="AK359837">
    <property type="protein sequence ID" value="BAJ91046.1"/>
    <property type="molecule type" value="mRNA"/>
</dbReference>
<feature type="compositionally biased region" description="Low complexity" evidence="1">
    <location>
        <begin position="218"/>
        <end position="256"/>
    </location>
</feature>
<keyword evidence="2" id="KW-0812">Transmembrane</keyword>
<feature type="transmembrane region" description="Helical" evidence="2">
    <location>
        <begin position="24"/>
        <end position="46"/>
    </location>
</feature>
<feature type="compositionally biased region" description="Polar residues" evidence="1">
    <location>
        <begin position="145"/>
        <end position="156"/>
    </location>
</feature>